<dbReference type="Pfam" id="PF25455">
    <property type="entry name" value="Beta-barrel_CAF17_C"/>
    <property type="match status" value="1"/>
</dbReference>
<feature type="domain" description="GCVT N-terminal" evidence="4">
    <location>
        <begin position="48"/>
        <end position="133"/>
    </location>
</feature>
<dbReference type="InterPro" id="IPR057460">
    <property type="entry name" value="CAF17_C"/>
</dbReference>
<evidence type="ECO:0000256" key="2">
    <source>
        <dbReference type="ARBA" id="ARBA00022946"/>
    </source>
</evidence>
<reference evidence="6" key="1">
    <citation type="submission" date="2015-04" db="EMBL/GenBank/DDBJ databases">
        <title>The genome sequence of the plant pathogenic Rhizarian Plasmodiophora brassicae reveals insights in its biotrophic life cycle and the origin of chitin synthesis.</title>
        <authorList>
            <person name="Schwelm A."/>
            <person name="Fogelqvist J."/>
            <person name="Knaust A."/>
            <person name="Julke S."/>
            <person name="Lilja T."/>
            <person name="Dhandapani V."/>
            <person name="Bonilla-Rosso G."/>
            <person name="Karlsson M."/>
            <person name="Shevchenko A."/>
            <person name="Choi S.R."/>
            <person name="Kim H.G."/>
            <person name="Park J.Y."/>
            <person name="Lim Y.P."/>
            <person name="Ludwig-Muller J."/>
            <person name="Dixelius C."/>
        </authorList>
    </citation>
    <scope>NUCLEOTIDE SEQUENCE</scope>
    <source>
        <tissue evidence="6">Potato root galls</tissue>
    </source>
</reference>
<dbReference type="InterPro" id="IPR027266">
    <property type="entry name" value="TrmE/GcvT-like"/>
</dbReference>
<dbReference type="Pfam" id="PF01571">
    <property type="entry name" value="GCV_T"/>
    <property type="match status" value="1"/>
</dbReference>
<dbReference type="AlphaFoldDB" id="A0A0H5QHH7"/>
<dbReference type="InterPro" id="IPR017703">
    <property type="entry name" value="YgfZ/GCV_T_CS"/>
</dbReference>
<dbReference type="Gene3D" id="3.30.1360.120">
    <property type="entry name" value="Probable tRNA modification gtpase trme, domain 1"/>
    <property type="match status" value="1"/>
</dbReference>
<evidence type="ECO:0000256" key="1">
    <source>
        <dbReference type="ARBA" id="ARBA00004173"/>
    </source>
</evidence>
<dbReference type="GO" id="GO:0005759">
    <property type="term" value="C:mitochondrial matrix"/>
    <property type="evidence" value="ECO:0007669"/>
    <property type="project" value="TreeGrafter"/>
</dbReference>
<protein>
    <submittedName>
        <fullName evidence="6">Uncharacterized protein</fullName>
    </submittedName>
</protein>
<evidence type="ECO:0000256" key="3">
    <source>
        <dbReference type="ARBA" id="ARBA00023128"/>
    </source>
</evidence>
<dbReference type="PANTHER" id="PTHR22602">
    <property type="entry name" value="TRANSFERASE CAF17, MITOCHONDRIAL-RELATED"/>
    <property type="match status" value="1"/>
</dbReference>
<sequence length="349" mass="38565">MVGLRRLARRITTAAADCEPAMAYAGRWAPSSWPATSQIRTVLRSRGVVHLSGPDAGVFLQGLVSNDILGGPVYTGFFNHKGRYLFDAFVMRGASGSYLLDVESSVVDDAIAHMSRYRLRSKVKIENRSDSYQVESFLSGSPRPLSQIMDRVRQSAIDDSFGFFDPRLPSLGLRTVFPKDHALEGDELFADVDEEDNLFNAWMMLNGIPRHRLELSPGKTIPLEANLDFLNGIAFSKGCYLGQELIARTHFTGLIRKRTVPVFLSSMENVPVVNPLFATAAFDPLWSRDPLQPGEAILSDGNAVGKITSNMGNIGLATLRLEHVFRPSAPFVCNGIRVHPVIPSWFINK</sequence>
<proteinExistence type="predicted"/>
<comment type="subcellular location">
    <subcellularLocation>
        <location evidence="1">Mitochondrion</location>
    </subcellularLocation>
</comment>
<evidence type="ECO:0000313" key="6">
    <source>
        <dbReference type="EMBL" id="CRZ01475.1"/>
    </source>
</evidence>
<keyword evidence="2" id="KW-0809">Transit peptide</keyword>
<evidence type="ECO:0000259" key="4">
    <source>
        <dbReference type="Pfam" id="PF01571"/>
    </source>
</evidence>
<organism evidence="6">
    <name type="scientific">Spongospora subterranea</name>
    <dbReference type="NCBI Taxonomy" id="70186"/>
    <lineage>
        <taxon>Eukaryota</taxon>
        <taxon>Sar</taxon>
        <taxon>Rhizaria</taxon>
        <taxon>Endomyxa</taxon>
        <taxon>Phytomyxea</taxon>
        <taxon>Plasmodiophorida</taxon>
        <taxon>Plasmodiophoridae</taxon>
        <taxon>Spongospora</taxon>
    </lineage>
</organism>
<dbReference type="InterPro" id="IPR006222">
    <property type="entry name" value="GCVT_N"/>
</dbReference>
<dbReference type="SUPFAM" id="SSF103025">
    <property type="entry name" value="Folate-binding domain"/>
    <property type="match status" value="1"/>
</dbReference>
<feature type="domain" description="CAF17 C-terminal" evidence="5">
    <location>
        <begin position="256"/>
        <end position="346"/>
    </location>
</feature>
<name>A0A0H5QHH7_9EUKA</name>
<evidence type="ECO:0000259" key="5">
    <source>
        <dbReference type="Pfam" id="PF25455"/>
    </source>
</evidence>
<dbReference type="EMBL" id="HACM01001033">
    <property type="protein sequence ID" value="CRZ01475.1"/>
    <property type="molecule type" value="Transcribed_RNA"/>
</dbReference>
<accession>A0A0H5QHH7</accession>
<dbReference type="GO" id="GO:0016226">
    <property type="term" value="P:iron-sulfur cluster assembly"/>
    <property type="evidence" value="ECO:0007669"/>
    <property type="project" value="TreeGrafter"/>
</dbReference>
<dbReference type="NCBIfam" id="TIGR03317">
    <property type="entry name" value="ygfZ_signature"/>
    <property type="match status" value="1"/>
</dbReference>
<dbReference type="PANTHER" id="PTHR22602:SF0">
    <property type="entry name" value="TRANSFERASE CAF17, MITOCHONDRIAL-RELATED"/>
    <property type="match status" value="1"/>
</dbReference>
<keyword evidence="3" id="KW-0496">Mitochondrion</keyword>
<dbReference type="InterPro" id="IPR045179">
    <property type="entry name" value="YgfZ/GcvT"/>
</dbReference>